<name>A0A067T138_GALM3</name>
<evidence type="ECO:0000313" key="5">
    <source>
        <dbReference type="Proteomes" id="UP000027222"/>
    </source>
</evidence>
<evidence type="ECO:0000256" key="1">
    <source>
        <dbReference type="ARBA" id="ARBA00022857"/>
    </source>
</evidence>
<dbReference type="AlphaFoldDB" id="A0A067T138"/>
<proteinExistence type="predicted"/>
<dbReference type="Pfam" id="PF05368">
    <property type="entry name" value="NmrA"/>
    <property type="match status" value="1"/>
</dbReference>
<organism evidence="4 5">
    <name type="scientific">Galerina marginata (strain CBS 339.88)</name>
    <dbReference type="NCBI Taxonomy" id="685588"/>
    <lineage>
        <taxon>Eukaryota</taxon>
        <taxon>Fungi</taxon>
        <taxon>Dikarya</taxon>
        <taxon>Basidiomycota</taxon>
        <taxon>Agaricomycotina</taxon>
        <taxon>Agaricomycetes</taxon>
        <taxon>Agaricomycetidae</taxon>
        <taxon>Agaricales</taxon>
        <taxon>Agaricineae</taxon>
        <taxon>Strophariaceae</taxon>
        <taxon>Galerina</taxon>
    </lineage>
</organism>
<evidence type="ECO:0000313" key="4">
    <source>
        <dbReference type="EMBL" id="KDR76012.1"/>
    </source>
</evidence>
<keyword evidence="5" id="KW-1185">Reference proteome</keyword>
<dbReference type="GO" id="GO:0016491">
    <property type="term" value="F:oxidoreductase activity"/>
    <property type="evidence" value="ECO:0007669"/>
    <property type="project" value="UniProtKB-KW"/>
</dbReference>
<keyword evidence="1" id="KW-0521">NADP</keyword>
<dbReference type="Gene3D" id="3.90.25.10">
    <property type="entry name" value="UDP-galactose 4-epimerase, domain 1"/>
    <property type="match status" value="1"/>
</dbReference>
<dbReference type="STRING" id="685588.A0A067T138"/>
<protein>
    <recommendedName>
        <fullName evidence="3">NmrA-like domain-containing protein</fullName>
    </recommendedName>
</protein>
<dbReference type="PANTHER" id="PTHR47706">
    <property type="entry name" value="NMRA-LIKE FAMILY PROTEIN"/>
    <property type="match status" value="1"/>
</dbReference>
<accession>A0A067T138</accession>
<dbReference type="OrthoDB" id="9974981at2759"/>
<dbReference type="SUPFAM" id="SSF51735">
    <property type="entry name" value="NAD(P)-binding Rossmann-fold domains"/>
    <property type="match status" value="1"/>
</dbReference>
<gene>
    <name evidence="4" type="ORF">GALMADRAFT_139768</name>
</gene>
<dbReference type="PANTHER" id="PTHR47706:SF11">
    <property type="entry name" value="ISOFLAVONE REDUCTASE FAMILY PROTEIN (AFU_ORTHOLOGUE AFUA_1G12510)"/>
    <property type="match status" value="1"/>
</dbReference>
<feature type="domain" description="NmrA-like" evidence="3">
    <location>
        <begin position="4"/>
        <end position="242"/>
    </location>
</feature>
<dbReference type="InterPro" id="IPR036291">
    <property type="entry name" value="NAD(P)-bd_dom_sf"/>
</dbReference>
<dbReference type="InterPro" id="IPR008030">
    <property type="entry name" value="NmrA-like"/>
</dbReference>
<dbReference type="HOGENOM" id="CLU_075102_0_0_1"/>
<dbReference type="Gene3D" id="3.40.50.720">
    <property type="entry name" value="NAD(P)-binding Rossmann-like Domain"/>
    <property type="match status" value="1"/>
</dbReference>
<evidence type="ECO:0000259" key="3">
    <source>
        <dbReference type="Pfam" id="PF05368"/>
    </source>
</evidence>
<reference evidence="5" key="1">
    <citation type="journal article" date="2014" name="Proc. Natl. Acad. Sci. U.S.A.">
        <title>Extensive sampling of basidiomycete genomes demonstrates inadequacy of the white-rot/brown-rot paradigm for wood decay fungi.</title>
        <authorList>
            <person name="Riley R."/>
            <person name="Salamov A.A."/>
            <person name="Brown D.W."/>
            <person name="Nagy L.G."/>
            <person name="Floudas D."/>
            <person name="Held B.W."/>
            <person name="Levasseur A."/>
            <person name="Lombard V."/>
            <person name="Morin E."/>
            <person name="Otillar R."/>
            <person name="Lindquist E.A."/>
            <person name="Sun H."/>
            <person name="LaButti K.M."/>
            <person name="Schmutz J."/>
            <person name="Jabbour D."/>
            <person name="Luo H."/>
            <person name="Baker S.E."/>
            <person name="Pisabarro A.G."/>
            <person name="Walton J.D."/>
            <person name="Blanchette R.A."/>
            <person name="Henrissat B."/>
            <person name="Martin F."/>
            <person name="Cullen D."/>
            <person name="Hibbett D.S."/>
            <person name="Grigoriev I.V."/>
        </authorList>
    </citation>
    <scope>NUCLEOTIDE SEQUENCE [LARGE SCALE GENOMIC DNA]</scope>
    <source>
        <strain evidence="5">CBS 339.88</strain>
    </source>
</reference>
<evidence type="ECO:0000256" key="2">
    <source>
        <dbReference type="ARBA" id="ARBA00023002"/>
    </source>
</evidence>
<dbReference type="InterPro" id="IPR051609">
    <property type="entry name" value="NmrA/Isoflavone_reductase-like"/>
</dbReference>
<dbReference type="EMBL" id="KL142379">
    <property type="protein sequence ID" value="KDR76012.1"/>
    <property type="molecule type" value="Genomic_DNA"/>
</dbReference>
<dbReference type="Proteomes" id="UP000027222">
    <property type="component" value="Unassembled WGS sequence"/>
</dbReference>
<keyword evidence="2" id="KW-0560">Oxidoreductase</keyword>
<sequence length="300" mass="33390">MTYSVVLLGATGAIGSKIALKLAKHQDQLGRVAFLTPTANSGPEKEAKYDAVPIPRVVGDYEDPKSYQGFDIVISAVGDPLCEAQIKYIDAAFEGGAQHFYPAEFGADLTNEVAHGESYFANKVKVRNYLEEKVRNDPTKGYTYIMTSLFSDFMIQYNILFLSEDKKSANFLGKPDALLTTTYSDDVGGITVLSLLPTHLKALNERREIRFSGSTLTIAQYFATVSRVLGHDINVQYLSKESSYAYEEEQKASGNEFMYRFTSARRVLGFGDSVMLNPDNDSYPELKPVTWEETVKLLLD</sequence>